<evidence type="ECO:0000256" key="9">
    <source>
        <dbReference type="RuleBase" id="RU003811"/>
    </source>
</evidence>
<dbReference type="InterPro" id="IPR014445">
    <property type="entry name" value="Gln-dep_NAD_synthase"/>
</dbReference>
<comment type="similarity">
    <text evidence="9">Belongs to the NAD synthetase family.</text>
</comment>
<dbReference type="InterPro" id="IPR003010">
    <property type="entry name" value="C-N_Hydrolase"/>
</dbReference>
<dbReference type="EMBL" id="LSRC01000018">
    <property type="protein sequence ID" value="KXI17978.1"/>
    <property type="molecule type" value="Genomic_DNA"/>
</dbReference>
<evidence type="ECO:0000256" key="7">
    <source>
        <dbReference type="HAMAP-Rule" id="MF_02090"/>
    </source>
</evidence>
<feature type="binding site" evidence="7">
    <location>
        <position position="181"/>
    </location>
    <ligand>
        <name>L-glutamine</name>
        <dbReference type="ChEBI" id="CHEBI:58359"/>
    </ligand>
</feature>
<dbReference type="PATRIC" id="fig|2702.101.peg.471"/>
<dbReference type="AlphaFoldDB" id="A0A135Z8M2"/>
<feature type="binding site" evidence="7">
    <location>
        <position position="187"/>
    </location>
    <ligand>
        <name>L-glutamine</name>
        <dbReference type="ChEBI" id="CHEBI:58359"/>
    </ligand>
</feature>
<evidence type="ECO:0000259" key="10">
    <source>
        <dbReference type="PROSITE" id="PS50263"/>
    </source>
</evidence>
<dbReference type="NCBIfam" id="TIGR00552">
    <property type="entry name" value="nadE"/>
    <property type="match status" value="1"/>
</dbReference>
<dbReference type="Gene3D" id="3.40.50.620">
    <property type="entry name" value="HUPs"/>
    <property type="match status" value="1"/>
</dbReference>
<comment type="pathway">
    <text evidence="1 7 8">Cofactor biosynthesis; NAD(+) biosynthesis; NAD(+) from deamido-NAD(+) (L-Gln route): step 1/1.</text>
</comment>
<evidence type="ECO:0000256" key="2">
    <source>
        <dbReference type="ARBA" id="ARBA00007145"/>
    </source>
</evidence>
<sequence length="565" mass="62270">MSVIRLALAQIDTCVGNIEVNSEKILQYCKKAKENNAQMVVFPEMTLTGYPIEDLALRATFRKAANNAIFTLAKRLCSEELSDLYVVVGTVGLDESSGKPRNRLVVLHNGNIILHYDKHFLPNYGVFDEFRIFSSGNECSILEIDDFRIGFAICEDIWQDGGPVAQLANKGINVLVTMNGSPYEEGKTHVRVKLAKQRASEVNAPVVYVNQVGGQDDLVFDGGSFVVDRDGSLLERSKMFKEDISYVDIDSSVCKQKVSTIAKKLEQDEEVYCACVLGLRDYMRKNGFKGVCLGLSGGIDSALVATMAADACGGQNVWGISMPSMYSSDGSKDDAYDLAKRICANYDIQPIEPLFKVFQTQLDLQGIAAENLQARVRGVIVMAYSNSKGLLALATGNKSELACGYSTIYGDAVGGYAPLKDLFKTRVWALSRWRNRAAANGVGIGMLPIVGFEDLENQKIPDDGLLIPINSIIKPPSAELRPGQKDSDSLPEYDLLDRVLQAHIELAHGRADLLLDGFDEQTVDTVMRLVDRAEWKRRQYPLGPKVSSIAFGRDRRMPITTAFRE</sequence>
<dbReference type="Proteomes" id="UP000070505">
    <property type="component" value="Unassembled WGS sequence"/>
</dbReference>
<dbReference type="RefSeq" id="WP_075523369.1">
    <property type="nucleotide sequence ID" value="NZ_KQ961857.1"/>
</dbReference>
<keyword evidence="5 7" id="KW-0067">ATP-binding</keyword>
<feature type="binding site" evidence="7">
    <location>
        <position position="400"/>
    </location>
    <ligand>
        <name>deamido-NAD(+)</name>
        <dbReference type="ChEBI" id="CHEBI:58437"/>
        <note>ligand shared between two neighboring subunits</note>
    </ligand>
</feature>
<dbReference type="InterPro" id="IPR036526">
    <property type="entry name" value="C-N_Hydrolase_sf"/>
</dbReference>
<keyword evidence="6 7" id="KW-0520">NAD</keyword>
<evidence type="ECO:0000256" key="4">
    <source>
        <dbReference type="ARBA" id="ARBA00022741"/>
    </source>
</evidence>
<comment type="similarity">
    <text evidence="2 7 8">In the C-terminal section; belongs to the NAD synthetase family.</text>
</comment>
<dbReference type="CDD" id="cd00553">
    <property type="entry name" value="NAD_synthase"/>
    <property type="match status" value="1"/>
</dbReference>
<feature type="binding site" evidence="7">
    <location>
        <position position="371"/>
    </location>
    <ligand>
        <name>deamido-NAD(+)</name>
        <dbReference type="ChEBI" id="CHEBI:58437"/>
        <note>ligand shared between two neighboring subunits</note>
    </ligand>
</feature>
<dbReference type="SUPFAM" id="SSF52402">
    <property type="entry name" value="Adenine nucleotide alpha hydrolases-like"/>
    <property type="match status" value="1"/>
</dbReference>
<evidence type="ECO:0000256" key="8">
    <source>
        <dbReference type="PIRNR" id="PIRNR006630"/>
    </source>
</evidence>
<feature type="binding site" evidence="7">
    <location>
        <position position="536"/>
    </location>
    <ligand>
        <name>deamido-NAD(+)</name>
        <dbReference type="ChEBI" id="CHEBI:58437"/>
        <note>ligand shared between two neighboring subunits</note>
    </ligand>
</feature>
<keyword evidence="4 7" id="KW-0547">Nucleotide-binding</keyword>
<organism evidence="11 12">
    <name type="scientific">Gardnerella vaginalis</name>
    <dbReference type="NCBI Taxonomy" id="2702"/>
    <lineage>
        <taxon>Bacteria</taxon>
        <taxon>Bacillati</taxon>
        <taxon>Actinomycetota</taxon>
        <taxon>Actinomycetes</taxon>
        <taxon>Bifidobacteriales</taxon>
        <taxon>Bifidobacteriaceae</taxon>
        <taxon>Gardnerella</taxon>
    </lineage>
</organism>
<dbReference type="GO" id="GO:0008795">
    <property type="term" value="F:NAD+ synthase activity"/>
    <property type="evidence" value="ECO:0007669"/>
    <property type="project" value="UniProtKB-UniRule"/>
</dbReference>
<evidence type="ECO:0000313" key="11">
    <source>
        <dbReference type="EMBL" id="KXI17978.1"/>
    </source>
</evidence>
<evidence type="ECO:0000256" key="1">
    <source>
        <dbReference type="ARBA" id="ARBA00005188"/>
    </source>
</evidence>
<dbReference type="GO" id="GO:0004359">
    <property type="term" value="F:glutaminase activity"/>
    <property type="evidence" value="ECO:0007669"/>
    <property type="project" value="InterPro"/>
</dbReference>
<dbReference type="InterPro" id="IPR014729">
    <property type="entry name" value="Rossmann-like_a/b/a_fold"/>
</dbReference>
<evidence type="ECO:0000256" key="3">
    <source>
        <dbReference type="ARBA" id="ARBA00022598"/>
    </source>
</evidence>
<dbReference type="GO" id="GO:0005737">
    <property type="term" value="C:cytoplasm"/>
    <property type="evidence" value="ECO:0007669"/>
    <property type="project" value="InterPro"/>
</dbReference>
<dbReference type="UniPathway" id="UPA00253">
    <property type="reaction ID" value="UER00334"/>
</dbReference>
<dbReference type="NCBIfam" id="NF010588">
    <property type="entry name" value="PRK13981.1"/>
    <property type="match status" value="1"/>
</dbReference>
<feature type="active site" description="For glutaminase activity" evidence="7">
    <location>
        <position position="118"/>
    </location>
</feature>
<feature type="domain" description="CN hydrolase" evidence="10">
    <location>
        <begin position="4"/>
        <end position="251"/>
    </location>
</feature>
<dbReference type="PANTHER" id="PTHR23090:SF9">
    <property type="entry name" value="GLUTAMINE-DEPENDENT NAD(+) SYNTHETASE"/>
    <property type="match status" value="1"/>
</dbReference>
<dbReference type="CDD" id="cd07570">
    <property type="entry name" value="GAT_Gln-NAD-synth"/>
    <property type="match status" value="1"/>
</dbReference>
<proteinExistence type="inferred from homology"/>
<dbReference type="Pfam" id="PF02540">
    <property type="entry name" value="NAD_synthase"/>
    <property type="match status" value="1"/>
</dbReference>
<name>A0A135Z8M2_GARVA</name>
<feature type="binding site" evidence="7">
    <location>
        <position position="124"/>
    </location>
    <ligand>
        <name>L-glutamine</name>
        <dbReference type="ChEBI" id="CHEBI:58359"/>
    </ligand>
</feature>
<dbReference type="EC" id="6.3.5.1" evidence="7 8"/>
<dbReference type="PIRSF" id="PIRSF006630">
    <property type="entry name" value="NADS_GAT"/>
    <property type="match status" value="1"/>
</dbReference>
<reference evidence="11 12" key="1">
    <citation type="submission" date="2016-02" db="EMBL/GenBank/DDBJ databases">
        <authorList>
            <person name="Wen L."/>
            <person name="He K."/>
            <person name="Yang H."/>
        </authorList>
    </citation>
    <scope>NUCLEOTIDE SEQUENCE [LARGE SCALE GENOMIC DNA]</scope>
    <source>
        <strain evidence="11 12">CMW7778B</strain>
    </source>
</reference>
<dbReference type="GO" id="GO:0003952">
    <property type="term" value="F:NAD+ synthase (glutamine-hydrolyzing) activity"/>
    <property type="evidence" value="ECO:0007669"/>
    <property type="project" value="UniProtKB-UniRule"/>
</dbReference>
<dbReference type="GO" id="GO:0009435">
    <property type="term" value="P:NAD+ biosynthetic process"/>
    <property type="evidence" value="ECO:0007669"/>
    <property type="project" value="UniProtKB-UniRule"/>
</dbReference>
<dbReference type="GO" id="GO:0005524">
    <property type="term" value="F:ATP binding"/>
    <property type="evidence" value="ECO:0007669"/>
    <property type="project" value="UniProtKB-UniRule"/>
</dbReference>
<dbReference type="PROSITE" id="PS50263">
    <property type="entry name" value="CN_HYDROLASE"/>
    <property type="match status" value="1"/>
</dbReference>
<feature type="binding site" evidence="7">
    <location>
        <position position="395"/>
    </location>
    <ligand>
        <name>ATP</name>
        <dbReference type="ChEBI" id="CHEBI:30616"/>
    </ligand>
</feature>
<comment type="caution">
    <text evidence="11">The sequence shown here is derived from an EMBL/GenBank/DDBJ whole genome shotgun (WGS) entry which is preliminary data.</text>
</comment>
<evidence type="ECO:0000313" key="12">
    <source>
        <dbReference type="Proteomes" id="UP000070505"/>
    </source>
</evidence>
<dbReference type="Pfam" id="PF00795">
    <property type="entry name" value="CN_hydrolase"/>
    <property type="match status" value="1"/>
</dbReference>
<accession>A0A135Z8M2</accession>
<dbReference type="InterPro" id="IPR003694">
    <property type="entry name" value="NAD_synthase"/>
</dbReference>
<comment type="function">
    <text evidence="7">Catalyzes the ATP-dependent amidation of deamido-NAD to form NAD. Uses L-glutamine as a nitrogen source.</text>
</comment>
<gene>
    <name evidence="7" type="primary">nadE</name>
    <name evidence="11" type="ORF">HMPREF3230_00486</name>
</gene>
<dbReference type="InterPro" id="IPR022310">
    <property type="entry name" value="NAD/GMP_synthase"/>
</dbReference>
<dbReference type="HAMAP" id="MF_02090">
    <property type="entry name" value="NadE_glutamine_dep"/>
    <property type="match status" value="1"/>
</dbReference>
<evidence type="ECO:0000256" key="5">
    <source>
        <dbReference type="ARBA" id="ARBA00022840"/>
    </source>
</evidence>
<comment type="catalytic activity">
    <reaction evidence="7 8">
        <text>deamido-NAD(+) + L-glutamine + ATP + H2O = L-glutamate + AMP + diphosphate + NAD(+) + H(+)</text>
        <dbReference type="Rhea" id="RHEA:24384"/>
        <dbReference type="ChEBI" id="CHEBI:15377"/>
        <dbReference type="ChEBI" id="CHEBI:15378"/>
        <dbReference type="ChEBI" id="CHEBI:29985"/>
        <dbReference type="ChEBI" id="CHEBI:30616"/>
        <dbReference type="ChEBI" id="CHEBI:33019"/>
        <dbReference type="ChEBI" id="CHEBI:57540"/>
        <dbReference type="ChEBI" id="CHEBI:58359"/>
        <dbReference type="ChEBI" id="CHEBI:58437"/>
        <dbReference type="ChEBI" id="CHEBI:456215"/>
        <dbReference type="EC" id="6.3.5.1"/>
    </reaction>
</comment>
<feature type="active site" description="Proton acceptor; for glutaminase activity" evidence="7">
    <location>
        <position position="44"/>
    </location>
</feature>
<dbReference type="SUPFAM" id="SSF56317">
    <property type="entry name" value="Carbon-nitrogen hydrolase"/>
    <property type="match status" value="1"/>
</dbReference>
<evidence type="ECO:0000256" key="6">
    <source>
        <dbReference type="ARBA" id="ARBA00023027"/>
    </source>
</evidence>
<dbReference type="PANTHER" id="PTHR23090">
    <property type="entry name" value="NH 3 /GLUTAMINE-DEPENDENT NAD + SYNTHETASE"/>
    <property type="match status" value="1"/>
</dbReference>
<protein>
    <recommendedName>
        <fullName evidence="7 8">Glutamine-dependent NAD(+) synthetase</fullName>
        <ecNumber evidence="7 8">6.3.5.1</ecNumber>
    </recommendedName>
    <alternativeName>
        <fullName evidence="7 8">NAD(+) synthase [glutamine-hydrolyzing]</fullName>
    </alternativeName>
</protein>
<feature type="active site" description="Nucleophile; for glutaminase activity" evidence="7">
    <location>
        <position position="154"/>
    </location>
</feature>
<comment type="caution">
    <text evidence="7">Lacks conserved residue(s) required for the propagation of feature annotation.</text>
</comment>
<feature type="binding site" evidence="7">
    <location>
        <begin position="294"/>
        <end position="301"/>
    </location>
    <ligand>
        <name>ATP</name>
        <dbReference type="ChEBI" id="CHEBI:30616"/>
    </ligand>
</feature>
<dbReference type="Gene3D" id="3.60.110.10">
    <property type="entry name" value="Carbon-nitrogen hydrolase"/>
    <property type="match status" value="1"/>
</dbReference>
<keyword evidence="3 7" id="KW-0436">Ligase</keyword>